<evidence type="ECO:0000313" key="2">
    <source>
        <dbReference type="Proteomes" id="UP000789405"/>
    </source>
</evidence>
<dbReference type="OrthoDB" id="2536450at2759"/>
<protein>
    <submittedName>
        <fullName evidence="1">9246_t:CDS:1</fullName>
    </submittedName>
</protein>
<accession>A0A9N9I8J1</accession>
<comment type="caution">
    <text evidence="1">The sequence shown here is derived from an EMBL/GenBank/DDBJ whole genome shotgun (WGS) entry which is preliminary data.</text>
</comment>
<name>A0A9N9I8J1_9GLOM</name>
<gene>
    <name evidence="1" type="ORF">DERYTH_LOCUS14744</name>
</gene>
<organism evidence="1 2">
    <name type="scientific">Dentiscutata erythropus</name>
    <dbReference type="NCBI Taxonomy" id="1348616"/>
    <lineage>
        <taxon>Eukaryota</taxon>
        <taxon>Fungi</taxon>
        <taxon>Fungi incertae sedis</taxon>
        <taxon>Mucoromycota</taxon>
        <taxon>Glomeromycotina</taxon>
        <taxon>Glomeromycetes</taxon>
        <taxon>Diversisporales</taxon>
        <taxon>Gigasporaceae</taxon>
        <taxon>Dentiscutata</taxon>
    </lineage>
</organism>
<dbReference type="Proteomes" id="UP000789405">
    <property type="component" value="Unassembled WGS sequence"/>
</dbReference>
<keyword evidence="2" id="KW-1185">Reference proteome</keyword>
<evidence type="ECO:0000313" key="1">
    <source>
        <dbReference type="EMBL" id="CAG8726271.1"/>
    </source>
</evidence>
<sequence>MKFLSIKLVKLAGSSDLNSCASFIKLAPLQNTTNPQSVLDAYCAAPKCSDNTTSADTNELKTQCATDLSAKDPNAITVKQFLIFNSPLRDTFPPESTSELTINLTSLQTLATSKCNASFLDGTVPTPTSSSSPTGSAKSGGISMHATSFIGFT</sequence>
<reference evidence="1" key="1">
    <citation type="submission" date="2021-06" db="EMBL/GenBank/DDBJ databases">
        <authorList>
            <person name="Kallberg Y."/>
            <person name="Tangrot J."/>
            <person name="Rosling A."/>
        </authorList>
    </citation>
    <scope>NUCLEOTIDE SEQUENCE</scope>
    <source>
        <strain evidence="1">MA453B</strain>
    </source>
</reference>
<dbReference type="AlphaFoldDB" id="A0A9N9I8J1"/>
<dbReference type="EMBL" id="CAJVPY010011343">
    <property type="protein sequence ID" value="CAG8726271.1"/>
    <property type="molecule type" value="Genomic_DNA"/>
</dbReference>
<proteinExistence type="predicted"/>
<feature type="non-terminal residue" evidence="1">
    <location>
        <position position="153"/>
    </location>
</feature>